<gene>
    <name evidence="2" type="ORF">SAMN04489834_2744</name>
</gene>
<keyword evidence="3" id="KW-1185">Reference proteome</keyword>
<keyword evidence="1" id="KW-0472">Membrane</keyword>
<dbReference type="AlphaFoldDB" id="A0A1H1XAS9"/>
<evidence type="ECO:0000256" key="1">
    <source>
        <dbReference type="SAM" id="Phobius"/>
    </source>
</evidence>
<dbReference type="RefSeq" id="WP_231919182.1">
    <property type="nucleotide sequence ID" value="NZ_LT629742.1"/>
</dbReference>
<dbReference type="Proteomes" id="UP000181956">
    <property type="component" value="Chromosome I"/>
</dbReference>
<reference evidence="3" key="1">
    <citation type="submission" date="2016-10" db="EMBL/GenBank/DDBJ databases">
        <authorList>
            <person name="Varghese N."/>
            <person name="Submissions S."/>
        </authorList>
    </citation>
    <scope>NUCLEOTIDE SEQUENCE [LARGE SCALE GENOMIC DNA]</scope>
    <source>
        <strain evidence="3">DSM 21772</strain>
    </source>
</reference>
<feature type="transmembrane region" description="Helical" evidence="1">
    <location>
        <begin position="186"/>
        <end position="206"/>
    </location>
</feature>
<proteinExistence type="predicted"/>
<dbReference type="EMBL" id="LT629742">
    <property type="protein sequence ID" value="SDT06385.1"/>
    <property type="molecule type" value="Genomic_DNA"/>
</dbReference>
<feature type="transmembrane region" description="Helical" evidence="1">
    <location>
        <begin position="218"/>
        <end position="239"/>
    </location>
</feature>
<evidence type="ECO:0000313" key="2">
    <source>
        <dbReference type="EMBL" id="SDT06385.1"/>
    </source>
</evidence>
<feature type="transmembrane region" description="Helical" evidence="1">
    <location>
        <begin position="244"/>
        <end position="262"/>
    </location>
</feature>
<keyword evidence="1" id="KW-0812">Transmembrane</keyword>
<keyword evidence="1" id="KW-1133">Transmembrane helix</keyword>
<dbReference type="STRING" id="412690.SAMN04489834_2744"/>
<name>A0A1H1XAS9_9MICO</name>
<feature type="transmembrane region" description="Helical" evidence="1">
    <location>
        <begin position="274"/>
        <end position="294"/>
    </location>
</feature>
<sequence>MLLVFPHGRDALAQAGGTIARLIEAGSVAAVLTAEAAADADAGLWAMGARGQAVAGADARAAVATAIDRQQSTAIVVPALGSDPTESAASVLVAAAVAEASARHLPVYLAVSGRMPAGQRLVAVDVTDQLGAKSDALAALPGVSVIDRTVTFDDQDPHLLGTTEQFVMIGGGRPEVVEAPSTGSRVGAAVLGFVVGAIFAAMGTVAHQITTEIAGVPVPWGLLLALLGYTALLIGLRLVLHDRVTVLFTAIGALLTIFVLSLRSTGGSVLIPEGTLGLVWTMAPAIIAAIVIAWPRLPDRPAARA</sequence>
<organism evidence="2 3">
    <name type="scientific">Microterricola viridarii</name>
    <dbReference type="NCBI Taxonomy" id="412690"/>
    <lineage>
        <taxon>Bacteria</taxon>
        <taxon>Bacillati</taxon>
        <taxon>Actinomycetota</taxon>
        <taxon>Actinomycetes</taxon>
        <taxon>Micrococcales</taxon>
        <taxon>Microbacteriaceae</taxon>
        <taxon>Microterricola</taxon>
    </lineage>
</organism>
<evidence type="ECO:0000313" key="3">
    <source>
        <dbReference type="Proteomes" id="UP000181956"/>
    </source>
</evidence>
<protein>
    <submittedName>
        <fullName evidence="2">Uncharacterized protein</fullName>
    </submittedName>
</protein>
<accession>A0A1H1XAS9</accession>